<keyword evidence="5" id="KW-0472">Membrane</keyword>
<dbReference type="GO" id="GO:0006935">
    <property type="term" value="P:chemotaxis"/>
    <property type="evidence" value="ECO:0007669"/>
    <property type="project" value="UniProtKB-KW"/>
</dbReference>
<dbReference type="PANTHER" id="PTHR43531">
    <property type="entry name" value="PROTEIN ICFG"/>
    <property type="match status" value="1"/>
</dbReference>
<dbReference type="GO" id="GO:0004888">
    <property type="term" value="F:transmembrane signaling receptor activity"/>
    <property type="evidence" value="ECO:0007669"/>
    <property type="project" value="InterPro"/>
</dbReference>
<evidence type="ECO:0000313" key="8">
    <source>
        <dbReference type="Proteomes" id="UP000192923"/>
    </source>
</evidence>
<dbReference type="AlphaFoldDB" id="A0A1Y6D0Y3"/>
<keyword evidence="5" id="KW-1133">Transmembrane helix</keyword>
<evidence type="ECO:0000256" key="4">
    <source>
        <dbReference type="PROSITE-ProRule" id="PRU00284"/>
    </source>
</evidence>
<dbReference type="Gene3D" id="1.10.287.950">
    <property type="entry name" value="Methyl-accepting chemotaxis protein"/>
    <property type="match status" value="1"/>
</dbReference>
<comment type="similarity">
    <text evidence="3">Belongs to the methyl-accepting chemotaxis (MCP) protein family.</text>
</comment>
<evidence type="ECO:0000256" key="1">
    <source>
        <dbReference type="ARBA" id="ARBA00022500"/>
    </source>
</evidence>
<proteinExistence type="inferred from homology"/>
<dbReference type="InterPro" id="IPR051310">
    <property type="entry name" value="MCP_chemotaxis"/>
</dbReference>
<dbReference type="InterPro" id="IPR004089">
    <property type="entry name" value="MCPsignal_dom"/>
</dbReference>
<evidence type="ECO:0000256" key="2">
    <source>
        <dbReference type="ARBA" id="ARBA00023224"/>
    </source>
</evidence>
<dbReference type="PRINTS" id="PR00260">
    <property type="entry name" value="CHEMTRNSDUCR"/>
</dbReference>
<evidence type="ECO:0000313" key="7">
    <source>
        <dbReference type="EMBL" id="SMF94503.1"/>
    </source>
</evidence>
<dbReference type="GO" id="GO:0005886">
    <property type="term" value="C:plasma membrane"/>
    <property type="evidence" value="ECO:0007669"/>
    <property type="project" value="TreeGrafter"/>
</dbReference>
<dbReference type="CDD" id="cd19411">
    <property type="entry name" value="MCP2201-like_sensor"/>
    <property type="match status" value="1"/>
</dbReference>
<keyword evidence="1" id="KW-0145">Chemotaxis</keyword>
<dbReference type="Pfam" id="PF00015">
    <property type="entry name" value="MCPsignal"/>
    <property type="match status" value="1"/>
</dbReference>
<dbReference type="PROSITE" id="PS50111">
    <property type="entry name" value="CHEMOTAXIS_TRANSDUC_2"/>
    <property type="match status" value="1"/>
</dbReference>
<accession>A0A1Y6D0Y3</accession>
<sequence>MFTTMSAKTKLGFGLIIILLLGISIKSVITLSQTAITLEEITQDRYPKTVIANELIKRSLDNGRLAHNLIFLNDTVTTDQTIKAMEENRRKNAEDLEKLDKMINTARGRGLFNTIVAKRSMLGTLYEPLYQQIKIDRQKAAQFIMHDFGPASTAYWGDLEELAKFQGELMKTISDSALENMAQARVWLIGLATSALIISLGTAFWIIRLMNQQVAKLAETVGRIANASEQVNTTAQTLSQGASEQSASVEETSASLEEITASVTQNTENAKVTNGVATQASSVAADGAQAMRETVAAMQQIAERIGIIDDIAYQTNLLALNAAIEAARAGEYGRGFAVVAAEVRKLAERSQVAAQEIGAVADKSVRLSEQAGQLIIGNIVPSIQKTSDLIQEITAASEEQSAGVGQINTALAQISLATQQNAAASEELAATAQEMKHQTVELKQVIALFTGTGGEQDFVPQPMAHMPLPRSNLPQPGKFTSF</sequence>
<keyword evidence="5" id="KW-0812">Transmembrane</keyword>
<dbReference type="SMART" id="SM00283">
    <property type="entry name" value="MA"/>
    <property type="match status" value="1"/>
</dbReference>
<feature type="domain" description="Methyl-accepting transducer" evidence="6">
    <location>
        <begin position="220"/>
        <end position="436"/>
    </location>
</feature>
<protein>
    <submittedName>
        <fullName evidence="7">Methyl-accepting chemotaxis protein</fullName>
    </submittedName>
</protein>
<dbReference type="STRING" id="1760988.SAMN02949497_1821"/>
<dbReference type="GO" id="GO:0007165">
    <property type="term" value="P:signal transduction"/>
    <property type="evidence" value="ECO:0007669"/>
    <property type="project" value="UniProtKB-KW"/>
</dbReference>
<dbReference type="PANTHER" id="PTHR43531:SF11">
    <property type="entry name" value="METHYL-ACCEPTING CHEMOTAXIS PROTEIN 3"/>
    <property type="match status" value="1"/>
</dbReference>
<dbReference type="Pfam" id="PF12729">
    <property type="entry name" value="4HB_MCP_1"/>
    <property type="match status" value="1"/>
</dbReference>
<reference evidence="7 8" key="1">
    <citation type="submission" date="2016-12" db="EMBL/GenBank/DDBJ databases">
        <authorList>
            <person name="Song W.-J."/>
            <person name="Kurnit D.M."/>
        </authorList>
    </citation>
    <scope>NUCLEOTIDE SEQUENCE [LARGE SCALE GENOMIC DNA]</scope>
    <source>
        <strain evidence="7 8">175</strain>
    </source>
</reference>
<evidence type="ECO:0000256" key="3">
    <source>
        <dbReference type="ARBA" id="ARBA00029447"/>
    </source>
</evidence>
<feature type="transmembrane region" description="Helical" evidence="5">
    <location>
        <begin position="186"/>
        <end position="207"/>
    </location>
</feature>
<organism evidence="7 8">
    <name type="scientific">Methylomagnum ishizawai</name>
    <dbReference type="NCBI Taxonomy" id="1760988"/>
    <lineage>
        <taxon>Bacteria</taxon>
        <taxon>Pseudomonadati</taxon>
        <taxon>Pseudomonadota</taxon>
        <taxon>Gammaproteobacteria</taxon>
        <taxon>Methylococcales</taxon>
        <taxon>Methylococcaceae</taxon>
        <taxon>Methylomagnum</taxon>
    </lineage>
</organism>
<dbReference type="SUPFAM" id="SSF58104">
    <property type="entry name" value="Methyl-accepting chemotaxis protein (MCP) signaling domain"/>
    <property type="match status" value="1"/>
</dbReference>
<dbReference type="InterPro" id="IPR047347">
    <property type="entry name" value="YvaQ-like_sensor"/>
</dbReference>
<keyword evidence="2 4" id="KW-0807">Transducer</keyword>
<gene>
    <name evidence="7" type="ORF">SAMN02949497_1821</name>
</gene>
<dbReference type="InterPro" id="IPR024478">
    <property type="entry name" value="HlyB_4HB_MCP"/>
</dbReference>
<name>A0A1Y6D0Y3_9GAMM</name>
<evidence type="ECO:0000256" key="5">
    <source>
        <dbReference type="SAM" id="Phobius"/>
    </source>
</evidence>
<evidence type="ECO:0000259" key="6">
    <source>
        <dbReference type="PROSITE" id="PS50111"/>
    </source>
</evidence>
<dbReference type="EMBL" id="FXAM01000001">
    <property type="protein sequence ID" value="SMF94503.1"/>
    <property type="molecule type" value="Genomic_DNA"/>
</dbReference>
<dbReference type="Proteomes" id="UP000192923">
    <property type="component" value="Unassembled WGS sequence"/>
</dbReference>
<dbReference type="InterPro" id="IPR004090">
    <property type="entry name" value="Chemotax_Me-accpt_rcpt"/>
</dbReference>
<keyword evidence="8" id="KW-1185">Reference proteome</keyword>